<accession>A0AAV7TQI9</accession>
<proteinExistence type="predicted"/>
<organism evidence="2 3">
    <name type="scientific">Pleurodeles waltl</name>
    <name type="common">Iberian ribbed newt</name>
    <dbReference type="NCBI Taxonomy" id="8319"/>
    <lineage>
        <taxon>Eukaryota</taxon>
        <taxon>Metazoa</taxon>
        <taxon>Chordata</taxon>
        <taxon>Craniata</taxon>
        <taxon>Vertebrata</taxon>
        <taxon>Euteleostomi</taxon>
        <taxon>Amphibia</taxon>
        <taxon>Batrachia</taxon>
        <taxon>Caudata</taxon>
        <taxon>Salamandroidea</taxon>
        <taxon>Salamandridae</taxon>
        <taxon>Pleurodelinae</taxon>
        <taxon>Pleurodeles</taxon>
    </lineage>
</organism>
<evidence type="ECO:0000256" key="1">
    <source>
        <dbReference type="SAM" id="MobiDB-lite"/>
    </source>
</evidence>
<evidence type="ECO:0000313" key="2">
    <source>
        <dbReference type="EMBL" id="KAJ1178693.1"/>
    </source>
</evidence>
<feature type="region of interest" description="Disordered" evidence="1">
    <location>
        <begin position="1"/>
        <end position="37"/>
    </location>
</feature>
<dbReference type="EMBL" id="JANPWB010000006">
    <property type="protein sequence ID" value="KAJ1178693.1"/>
    <property type="molecule type" value="Genomic_DNA"/>
</dbReference>
<evidence type="ECO:0000313" key="3">
    <source>
        <dbReference type="Proteomes" id="UP001066276"/>
    </source>
</evidence>
<dbReference type="Proteomes" id="UP001066276">
    <property type="component" value="Chromosome 3_2"/>
</dbReference>
<name>A0AAV7TQI9_PLEWA</name>
<reference evidence="2" key="1">
    <citation type="journal article" date="2022" name="bioRxiv">
        <title>Sequencing and chromosome-scale assembly of the giantPleurodeles waltlgenome.</title>
        <authorList>
            <person name="Brown T."/>
            <person name="Elewa A."/>
            <person name="Iarovenko S."/>
            <person name="Subramanian E."/>
            <person name="Araus A.J."/>
            <person name="Petzold A."/>
            <person name="Susuki M."/>
            <person name="Suzuki K.-i.T."/>
            <person name="Hayashi T."/>
            <person name="Toyoda A."/>
            <person name="Oliveira C."/>
            <person name="Osipova E."/>
            <person name="Leigh N.D."/>
            <person name="Simon A."/>
            <person name="Yun M.H."/>
        </authorList>
    </citation>
    <scope>NUCLEOTIDE SEQUENCE</scope>
    <source>
        <strain evidence="2">20211129_DDA</strain>
        <tissue evidence="2">Liver</tissue>
    </source>
</reference>
<sequence>MICAPPAPAKAESPRLSSGPAGPILAQGGRKDGSDRATSALQVCRMSLLRIPAQEGLREGRWRSPGDVEVRRARSWGC</sequence>
<dbReference type="AlphaFoldDB" id="A0AAV7TQI9"/>
<comment type="caution">
    <text evidence="2">The sequence shown here is derived from an EMBL/GenBank/DDBJ whole genome shotgun (WGS) entry which is preliminary data.</text>
</comment>
<protein>
    <submittedName>
        <fullName evidence="2">Uncharacterized protein</fullName>
    </submittedName>
</protein>
<gene>
    <name evidence="2" type="ORF">NDU88_003935</name>
</gene>
<keyword evidence="3" id="KW-1185">Reference proteome</keyword>